<dbReference type="InterPro" id="IPR036086">
    <property type="entry name" value="ParB/Sulfiredoxin_sf"/>
</dbReference>
<dbReference type="AlphaFoldDB" id="E1I9P8"/>
<dbReference type="GO" id="GO:0003677">
    <property type="term" value="F:DNA binding"/>
    <property type="evidence" value="ECO:0007669"/>
    <property type="project" value="InterPro"/>
</dbReference>
<feature type="domain" description="ParB-like N-terminal" evidence="3">
    <location>
        <begin position="35"/>
        <end position="125"/>
    </location>
</feature>
<dbReference type="Pfam" id="PF02195">
    <property type="entry name" value="ParB_N"/>
    <property type="match status" value="1"/>
</dbReference>
<dbReference type="eggNOG" id="COG1475">
    <property type="taxonomic scope" value="Bacteria"/>
</dbReference>
<dbReference type="InterPro" id="IPR003115">
    <property type="entry name" value="ParB_N"/>
</dbReference>
<name>E1I9P8_9CHLR</name>
<gene>
    <name evidence="4" type="ORF">OSCT_0049</name>
</gene>
<dbReference type="InterPro" id="IPR050336">
    <property type="entry name" value="Chromosome_partition/occlusion"/>
</dbReference>
<dbReference type="SUPFAM" id="SSF110849">
    <property type="entry name" value="ParB/Sulfiredoxin"/>
    <property type="match status" value="1"/>
</dbReference>
<dbReference type="FunFam" id="1.10.10.2830:FF:000001">
    <property type="entry name" value="Chromosome partitioning protein ParB"/>
    <property type="match status" value="1"/>
</dbReference>
<accession>E1I9P8</accession>
<evidence type="ECO:0000256" key="2">
    <source>
        <dbReference type="ARBA" id="ARBA00022829"/>
    </source>
</evidence>
<dbReference type="InterPro" id="IPR004437">
    <property type="entry name" value="ParB/RepB/Spo0J"/>
</dbReference>
<comment type="caution">
    <text evidence="4">The sequence shown here is derived from an EMBL/GenBank/DDBJ whole genome shotgun (WGS) entry which is preliminary data.</text>
</comment>
<protein>
    <submittedName>
        <fullName evidence="4">Stage 0 sporulation protein J</fullName>
    </submittedName>
</protein>
<keyword evidence="5" id="KW-1185">Reference proteome</keyword>
<evidence type="ECO:0000313" key="4">
    <source>
        <dbReference type="EMBL" id="EFO82126.1"/>
    </source>
</evidence>
<sequence>MARRKGFFTTATPADDLARERDLAALVQTQRTVVQEIGIERIRPNPFQARQSFTDLDELADSIRLHGFTTRLRVRPHPSLPNTFELVYGERRLRAAGMVGYTSVPCEIADHSDADLIEIGLAENIQRRDLDPLEEARAFMSLIGQRGYSVRGLAERIGKDKSYVESRLALLRMPSDVQEMVAERPDTLRSAREIAKLATPATREPLIQAVVSGDLSTMAVREVVRDLNADAGVSIQREVVRDLQRISSILRRWEELLARGEDERAAVGNAFAQLTDEMEQFAERLLSL</sequence>
<comment type="similarity">
    <text evidence="1">Belongs to the ParB family.</text>
</comment>
<dbReference type="SMART" id="SM00470">
    <property type="entry name" value="ParB"/>
    <property type="match status" value="1"/>
</dbReference>
<dbReference type="PANTHER" id="PTHR33375">
    <property type="entry name" value="CHROMOSOME-PARTITIONING PROTEIN PARB-RELATED"/>
    <property type="match status" value="1"/>
</dbReference>
<dbReference type="HOGENOM" id="CLU_965910_0_0_0"/>
<organism evidence="4 5">
    <name type="scientific">Oscillochloris trichoides DG-6</name>
    <dbReference type="NCBI Taxonomy" id="765420"/>
    <lineage>
        <taxon>Bacteria</taxon>
        <taxon>Bacillati</taxon>
        <taxon>Chloroflexota</taxon>
        <taxon>Chloroflexia</taxon>
        <taxon>Chloroflexales</taxon>
        <taxon>Chloroflexineae</taxon>
        <taxon>Oscillochloridaceae</taxon>
        <taxon>Oscillochloris</taxon>
    </lineage>
</organism>
<dbReference type="EMBL" id="ADVR01000001">
    <property type="protein sequence ID" value="EFO82126.1"/>
    <property type="molecule type" value="Genomic_DNA"/>
</dbReference>
<dbReference type="SUPFAM" id="SSF109709">
    <property type="entry name" value="KorB DNA-binding domain-like"/>
    <property type="match status" value="1"/>
</dbReference>
<dbReference type="Gene3D" id="1.10.10.2830">
    <property type="match status" value="1"/>
</dbReference>
<dbReference type="PANTHER" id="PTHR33375:SF1">
    <property type="entry name" value="CHROMOSOME-PARTITIONING PROTEIN PARB-RELATED"/>
    <property type="match status" value="1"/>
</dbReference>
<dbReference type="Proteomes" id="UP000054010">
    <property type="component" value="Unassembled WGS sequence"/>
</dbReference>
<proteinExistence type="inferred from homology"/>
<dbReference type="STRING" id="765420.OSCT_0049"/>
<dbReference type="Gene3D" id="3.90.1530.30">
    <property type="match status" value="1"/>
</dbReference>
<keyword evidence="2" id="KW-0159">Chromosome partition</keyword>
<dbReference type="GO" id="GO:0007059">
    <property type="term" value="P:chromosome segregation"/>
    <property type="evidence" value="ECO:0007669"/>
    <property type="project" value="UniProtKB-KW"/>
</dbReference>
<reference evidence="4 5" key="1">
    <citation type="journal article" date="2011" name="J. Bacteriol.">
        <title>Draft genome sequence of the anoxygenic filamentous phototrophic bacterium Oscillochloris trichoides subsp. DG-6.</title>
        <authorList>
            <person name="Kuznetsov B.B."/>
            <person name="Ivanovsky R.N."/>
            <person name="Keppen O.I."/>
            <person name="Sukhacheva M.V."/>
            <person name="Bumazhkin B.K."/>
            <person name="Patutina E.O."/>
            <person name="Beletsky A.V."/>
            <person name="Mardanov A.V."/>
            <person name="Baslerov R.V."/>
            <person name="Panteleeva A.N."/>
            <person name="Kolganova T.V."/>
            <person name="Ravin N.V."/>
            <person name="Skryabin K.G."/>
        </authorList>
    </citation>
    <scope>NUCLEOTIDE SEQUENCE [LARGE SCALE GENOMIC DNA]</scope>
    <source>
        <strain evidence="4 5">DG-6</strain>
    </source>
</reference>
<evidence type="ECO:0000259" key="3">
    <source>
        <dbReference type="SMART" id="SM00470"/>
    </source>
</evidence>
<dbReference type="InterPro" id="IPR041468">
    <property type="entry name" value="HTH_ParB/Spo0J"/>
</dbReference>
<evidence type="ECO:0000313" key="5">
    <source>
        <dbReference type="Proteomes" id="UP000054010"/>
    </source>
</evidence>
<dbReference type="GO" id="GO:0005694">
    <property type="term" value="C:chromosome"/>
    <property type="evidence" value="ECO:0007669"/>
    <property type="project" value="TreeGrafter"/>
</dbReference>
<dbReference type="NCBIfam" id="TIGR00180">
    <property type="entry name" value="parB_part"/>
    <property type="match status" value="1"/>
</dbReference>
<evidence type="ECO:0000256" key="1">
    <source>
        <dbReference type="ARBA" id="ARBA00006295"/>
    </source>
</evidence>
<dbReference type="Pfam" id="PF17762">
    <property type="entry name" value="HTH_ParB"/>
    <property type="match status" value="1"/>
</dbReference>